<sequence length="405" mass="44067">MKRLALVMTLTLPLFLLRGRAIADGIISGVALLFVLHCLLTGDRSWRQGWCVPAFLFWGVAILSSIMHGTTHAVAEAFVLGRFMVFCAALASWILPDPGIRRALGLSVTLVALWLIVECWQQYLFGANLWGYPRWGDGALTGPFARPRAGPPLVIVAFPGVAIYAVRWFQAPSWPLRAAGASLIVFLMVTMILIGQRMPTLLFGLGLVVTALLSRPLRWPILGAGVVGCTALALLPVLSPPAYEKLVVHFLEQMRHFPASPYGQLYIRAGVMLKLHPWLGLGVDGFRRSCADPAYVLDLSIFGKKFLTGDASGGCNIHPHNVYLDVAVSTGLVGLACMITMIASWLRRLDSETPEQMMLLVALCVMLWPLASSSALFTVRTAGWLFLMAGWGLAATRPVATARTC</sequence>
<dbReference type="PANTHER" id="PTHR37422:SF21">
    <property type="entry name" value="EXOQ-LIKE PROTEIN"/>
    <property type="match status" value="1"/>
</dbReference>
<accession>A0A023D2L7</accession>
<comment type="caution">
    <text evidence="7">The sequence shown here is derived from an EMBL/GenBank/DDBJ whole genome shotgun (WGS) entry which is preliminary data.</text>
</comment>
<feature type="transmembrane region" description="Helical" evidence="5">
    <location>
        <begin position="100"/>
        <end position="117"/>
    </location>
</feature>
<feature type="transmembrane region" description="Helical" evidence="5">
    <location>
        <begin position="153"/>
        <end position="170"/>
    </location>
</feature>
<dbReference type="PANTHER" id="PTHR37422">
    <property type="entry name" value="TEICHURONIC ACID BIOSYNTHESIS PROTEIN TUAE"/>
    <property type="match status" value="1"/>
</dbReference>
<organism evidence="7 8">
    <name type="scientific">Acidomonas methanolica NBRC 104435</name>
    <dbReference type="NCBI Taxonomy" id="1231351"/>
    <lineage>
        <taxon>Bacteria</taxon>
        <taxon>Pseudomonadati</taxon>
        <taxon>Pseudomonadota</taxon>
        <taxon>Alphaproteobacteria</taxon>
        <taxon>Acetobacterales</taxon>
        <taxon>Acetobacteraceae</taxon>
        <taxon>Acidomonas</taxon>
    </lineage>
</organism>
<evidence type="ECO:0000256" key="1">
    <source>
        <dbReference type="ARBA" id="ARBA00004141"/>
    </source>
</evidence>
<dbReference type="InterPro" id="IPR007016">
    <property type="entry name" value="O-antigen_ligase-rel_domated"/>
</dbReference>
<keyword evidence="3 5" id="KW-1133">Transmembrane helix</keyword>
<feature type="transmembrane region" description="Helical" evidence="5">
    <location>
        <begin position="73"/>
        <end position="94"/>
    </location>
</feature>
<evidence type="ECO:0000259" key="6">
    <source>
        <dbReference type="Pfam" id="PF04932"/>
    </source>
</evidence>
<feature type="transmembrane region" description="Helical" evidence="5">
    <location>
        <begin position="358"/>
        <end position="377"/>
    </location>
</feature>
<gene>
    <name evidence="7" type="ORF">Amme_022_001</name>
</gene>
<feature type="transmembrane region" description="Helical" evidence="5">
    <location>
        <begin position="217"/>
        <end position="238"/>
    </location>
</feature>
<feature type="transmembrane region" description="Helical" evidence="5">
    <location>
        <begin position="47"/>
        <end position="66"/>
    </location>
</feature>
<evidence type="ECO:0000256" key="5">
    <source>
        <dbReference type="SAM" id="Phobius"/>
    </source>
</evidence>
<dbReference type="OrthoDB" id="5801261at2"/>
<proteinExistence type="predicted"/>
<dbReference type="Proteomes" id="UP000019760">
    <property type="component" value="Unassembled WGS sequence"/>
</dbReference>
<evidence type="ECO:0000256" key="4">
    <source>
        <dbReference type="ARBA" id="ARBA00023136"/>
    </source>
</evidence>
<reference evidence="7 8" key="2">
    <citation type="journal article" date="2014" name="FEMS Microbiol. Lett.">
        <title>Draft genomic DNA sequence of the facultatively methylotrophic bacterium Acidomonas methanolica type strain MB58.</title>
        <authorList>
            <person name="Higashiura N."/>
            <person name="Hadano H."/>
            <person name="Hirakawa H."/>
            <person name="Matsutani M."/>
            <person name="Takabe S."/>
            <person name="Matsushita K."/>
            <person name="Azuma Y."/>
        </authorList>
    </citation>
    <scope>NUCLEOTIDE SEQUENCE [LARGE SCALE GENOMIC DNA]</scope>
    <source>
        <strain evidence="7 8">MB58</strain>
    </source>
</reference>
<dbReference type="InterPro" id="IPR051533">
    <property type="entry name" value="WaaL-like"/>
</dbReference>
<evidence type="ECO:0000256" key="2">
    <source>
        <dbReference type="ARBA" id="ARBA00022692"/>
    </source>
</evidence>
<comment type="subcellular location">
    <subcellularLocation>
        <location evidence="1">Membrane</location>
        <topology evidence="1">Multi-pass membrane protein</topology>
    </subcellularLocation>
</comment>
<feature type="domain" description="O-antigen ligase-related" evidence="6">
    <location>
        <begin position="184"/>
        <end position="338"/>
    </location>
</feature>
<dbReference type="GO" id="GO:0016020">
    <property type="term" value="C:membrane"/>
    <property type="evidence" value="ECO:0007669"/>
    <property type="project" value="UniProtKB-SubCell"/>
</dbReference>
<keyword evidence="4 5" id="KW-0472">Membrane</keyword>
<evidence type="ECO:0000313" key="8">
    <source>
        <dbReference type="Proteomes" id="UP000019760"/>
    </source>
</evidence>
<name>A0A023D2L7_ACIMT</name>
<dbReference type="Pfam" id="PF04932">
    <property type="entry name" value="Wzy_C"/>
    <property type="match status" value="1"/>
</dbReference>
<reference evidence="8" key="1">
    <citation type="journal article" date="2014" name="FEMS Microbiol. Lett.">
        <title>Draft Genomic DNA Sequence of the Facultatively Methylotrophic Bacterium Acidomonas methanolica type strain MB58.</title>
        <authorList>
            <person name="Higashiura N."/>
            <person name="Hadano H."/>
            <person name="Hirakawa H."/>
            <person name="Matsutani M."/>
            <person name="Takabe S."/>
            <person name="Matsushita K."/>
            <person name="Azuma Y."/>
        </authorList>
    </citation>
    <scope>NUCLEOTIDE SEQUENCE [LARGE SCALE GENOMIC DNA]</scope>
    <source>
        <strain evidence="8">MB58</strain>
    </source>
</reference>
<protein>
    <recommendedName>
        <fullName evidence="6">O-antigen ligase-related domain-containing protein</fullName>
    </recommendedName>
</protein>
<feature type="transmembrane region" description="Helical" evidence="5">
    <location>
        <begin position="176"/>
        <end position="196"/>
    </location>
</feature>
<evidence type="ECO:0000313" key="7">
    <source>
        <dbReference type="EMBL" id="GAJ28403.1"/>
    </source>
</evidence>
<evidence type="ECO:0000256" key="3">
    <source>
        <dbReference type="ARBA" id="ARBA00022989"/>
    </source>
</evidence>
<dbReference type="EMBL" id="BAND01000022">
    <property type="protein sequence ID" value="GAJ28403.1"/>
    <property type="molecule type" value="Genomic_DNA"/>
</dbReference>
<dbReference type="RefSeq" id="WP_042056963.1">
    <property type="nucleotide sequence ID" value="NZ_BAND01000022.1"/>
</dbReference>
<keyword evidence="8" id="KW-1185">Reference proteome</keyword>
<keyword evidence="2 5" id="KW-0812">Transmembrane</keyword>
<feature type="transmembrane region" description="Helical" evidence="5">
    <location>
        <begin position="326"/>
        <end position="346"/>
    </location>
</feature>
<dbReference type="AlphaFoldDB" id="A0A023D2L7"/>